<name>A0AAN6G3A3_9BASI</name>
<dbReference type="GO" id="GO:0005576">
    <property type="term" value="C:extracellular region"/>
    <property type="evidence" value="ECO:0007669"/>
    <property type="project" value="UniProtKB-SubCell"/>
</dbReference>
<evidence type="ECO:0000256" key="2">
    <source>
        <dbReference type="ARBA" id="ARBA00004613"/>
    </source>
</evidence>
<evidence type="ECO:0000313" key="9">
    <source>
        <dbReference type="EMBL" id="KAK0518096.1"/>
    </source>
</evidence>
<dbReference type="Proteomes" id="UP001176521">
    <property type="component" value="Unassembled WGS sequence"/>
</dbReference>
<dbReference type="GO" id="GO:0004806">
    <property type="term" value="F:triacylglycerol lipase activity"/>
    <property type="evidence" value="ECO:0007669"/>
    <property type="project" value="UniProtKB-EC"/>
</dbReference>
<dbReference type="EMBL" id="JAPDMQ010001428">
    <property type="protein sequence ID" value="KAK0518096.1"/>
    <property type="molecule type" value="Genomic_DNA"/>
</dbReference>
<evidence type="ECO:0000313" key="10">
    <source>
        <dbReference type="Proteomes" id="UP001176521"/>
    </source>
</evidence>
<evidence type="ECO:0000256" key="4">
    <source>
        <dbReference type="ARBA" id="ARBA00022525"/>
    </source>
</evidence>
<dbReference type="Gene3D" id="1.10.260.130">
    <property type="match status" value="1"/>
</dbReference>
<comment type="catalytic activity">
    <reaction evidence="1">
        <text>a triacylglycerol + H2O = a diacylglycerol + a fatty acid + H(+)</text>
        <dbReference type="Rhea" id="RHEA:12044"/>
        <dbReference type="ChEBI" id="CHEBI:15377"/>
        <dbReference type="ChEBI" id="CHEBI:15378"/>
        <dbReference type="ChEBI" id="CHEBI:17855"/>
        <dbReference type="ChEBI" id="CHEBI:18035"/>
        <dbReference type="ChEBI" id="CHEBI:28868"/>
        <dbReference type="EC" id="3.1.1.3"/>
    </reaction>
</comment>
<evidence type="ECO:0000256" key="1">
    <source>
        <dbReference type="ARBA" id="ARBA00001024"/>
    </source>
</evidence>
<dbReference type="AlphaFoldDB" id="A0AAN6G3A3"/>
<evidence type="ECO:0000256" key="7">
    <source>
        <dbReference type="ARBA" id="ARBA00023098"/>
    </source>
</evidence>
<protein>
    <recommendedName>
        <fullName evidence="3">triacylglycerol lipase</fullName>
        <ecNumber evidence="3">3.1.1.3</ecNumber>
    </recommendedName>
</protein>
<dbReference type="PANTHER" id="PTHR34853">
    <property type="match status" value="1"/>
</dbReference>
<keyword evidence="10" id="KW-1185">Reference proteome</keyword>
<feature type="signal peptide" evidence="8">
    <location>
        <begin position="1"/>
        <end position="20"/>
    </location>
</feature>
<evidence type="ECO:0000256" key="6">
    <source>
        <dbReference type="ARBA" id="ARBA00022963"/>
    </source>
</evidence>
<evidence type="ECO:0000256" key="5">
    <source>
        <dbReference type="ARBA" id="ARBA00022801"/>
    </source>
</evidence>
<accession>A0AAN6G3A3</accession>
<dbReference type="Pfam" id="PF03583">
    <property type="entry name" value="LIP"/>
    <property type="match status" value="1"/>
</dbReference>
<gene>
    <name evidence="9" type="ORF">OC842_007901</name>
</gene>
<dbReference type="EC" id="3.1.1.3" evidence="3"/>
<dbReference type="SUPFAM" id="SSF53474">
    <property type="entry name" value="alpha/beta-Hydrolases"/>
    <property type="match status" value="1"/>
</dbReference>
<keyword evidence="4" id="KW-0964">Secreted</keyword>
<sequence>MQLIKTLAAVSALLSVMVAAAPSERLGSLEPRLAAGSGSGTISSAGVPTKDPFYKPSGLWQSKPNGSILKARQVKPADKNAAKAYQLLYKTTDATGNPDATVVTILVPTSPKSPPQIVGLQIPEDSVSLDCAPSAALAAGTNSPAAFGLAFTNQGLDGSLQNGYYVVIPDHEGSHAEAFVGPTEGHAVLDGLRAATSYPDAIPGVSTDTPIAIGGYSGGAHATAWASQLYDSYAPELNIKGQVIGGTPVNLTSTLLYLNKGTYAGFAAVGVIGEYKAYPDLKAYIDQYITPEGRTLFNKLVNGDQCLVNVAFGYSGKDLFSYFTKPDPLNDPVPQARLEENRLGNDNKKLSFGTIMYHGTTDDIIPYRDAVDYAKQQCSLGAKVHFYAD</sequence>
<keyword evidence="5" id="KW-0378">Hydrolase</keyword>
<feature type="non-terminal residue" evidence="9">
    <location>
        <position position="389"/>
    </location>
</feature>
<evidence type="ECO:0000256" key="3">
    <source>
        <dbReference type="ARBA" id="ARBA00013279"/>
    </source>
</evidence>
<feature type="chain" id="PRO_5042968619" description="triacylglycerol lipase" evidence="8">
    <location>
        <begin position="21"/>
        <end position="389"/>
    </location>
</feature>
<dbReference type="PANTHER" id="PTHR34853:SF1">
    <property type="entry name" value="LIPASE 5"/>
    <property type="match status" value="1"/>
</dbReference>
<keyword evidence="6" id="KW-0442">Lipid degradation</keyword>
<dbReference type="PIRSF" id="PIRSF029171">
    <property type="entry name" value="Esterase_LipA"/>
    <property type="match status" value="1"/>
</dbReference>
<keyword evidence="8" id="KW-0732">Signal</keyword>
<dbReference type="GO" id="GO:0016042">
    <property type="term" value="P:lipid catabolic process"/>
    <property type="evidence" value="ECO:0007669"/>
    <property type="project" value="UniProtKB-KW"/>
</dbReference>
<evidence type="ECO:0000256" key="8">
    <source>
        <dbReference type="SAM" id="SignalP"/>
    </source>
</evidence>
<dbReference type="InterPro" id="IPR005152">
    <property type="entry name" value="Lipase_secreted"/>
</dbReference>
<comment type="subcellular location">
    <subcellularLocation>
        <location evidence="2">Secreted</location>
    </subcellularLocation>
</comment>
<comment type="caution">
    <text evidence="9">The sequence shown here is derived from an EMBL/GenBank/DDBJ whole genome shotgun (WGS) entry which is preliminary data.</text>
</comment>
<keyword evidence="7" id="KW-0443">Lipid metabolism</keyword>
<dbReference type="InterPro" id="IPR029058">
    <property type="entry name" value="AB_hydrolase_fold"/>
</dbReference>
<organism evidence="9 10">
    <name type="scientific">Tilletia horrida</name>
    <dbReference type="NCBI Taxonomy" id="155126"/>
    <lineage>
        <taxon>Eukaryota</taxon>
        <taxon>Fungi</taxon>
        <taxon>Dikarya</taxon>
        <taxon>Basidiomycota</taxon>
        <taxon>Ustilaginomycotina</taxon>
        <taxon>Exobasidiomycetes</taxon>
        <taxon>Tilletiales</taxon>
        <taxon>Tilletiaceae</taxon>
        <taxon>Tilletia</taxon>
    </lineage>
</organism>
<reference evidence="9" key="1">
    <citation type="journal article" date="2023" name="PhytoFront">
        <title>Draft Genome Resources of Seven Strains of Tilletia horrida, Causal Agent of Kernel Smut of Rice.</title>
        <authorList>
            <person name="Khanal S."/>
            <person name="Antony Babu S."/>
            <person name="Zhou X.G."/>
        </authorList>
    </citation>
    <scope>NUCLEOTIDE SEQUENCE</scope>
    <source>
        <strain evidence="9">TX3</strain>
    </source>
</reference>
<dbReference type="Gene3D" id="3.40.50.1820">
    <property type="entry name" value="alpha/beta hydrolase"/>
    <property type="match status" value="1"/>
</dbReference>
<proteinExistence type="predicted"/>